<dbReference type="Gene3D" id="3.90.180.10">
    <property type="entry name" value="Medium-chain alcohol dehydrogenases, catalytic domain"/>
    <property type="match status" value="1"/>
</dbReference>
<evidence type="ECO:0000256" key="1">
    <source>
        <dbReference type="ARBA" id="ARBA00022857"/>
    </source>
</evidence>
<evidence type="ECO:0000256" key="2">
    <source>
        <dbReference type="ARBA" id="ARBA00023002"/>
    </source>
</evidence>
<keyword evidence="1" id="KW-0521">NADP</keyword>
<dbReference type="Pfam" id="PF08240">
    <property type="entry name" value="ADH_N"/>
    <property type="match status" value="1"/>
</dbReference>
<dbReference type="GO" id="GO:0008270">
    <property type="term" value="F:zinc ion binding"/>
    <property type="evidence" value="ECO:0007669"/>
    <property type="project" value="InterPro"/>
</dbReference>
<dbReference type="OrthoDB" id="9805883at2"/>
<evidence type="ECO:0000313" key="5">
    <source>
        <dbReference type="Proteomes" id="UP000002218"/>
    </source>
</evidence>
<dbReference type="PANTHER" id="PTHR48106">
    <property type="entry name" value="QUINONE OXIDOREDUCTASE PIG3-RELATED"/>
    <property type="match status" value="1"/>
</dbReference>
<dbReference type="GO" id="GO:0005829">
    <property type="term" value="C:cytosol"/>
    <property type="evidence" value="ECO:0007669"/>
    <property type="project" value="TreeGrafter"/>
</dbReference>
<dbReference type="InParanoid" id="C8XD34"/>
<reference evidence="4 5" key="2">
    <citation type="journal article" date="2010" name="Stand. Genomic Sci.">
        <title>Complete genome sequence of Nakamurella multipartita type strain (Y-104).</title>
        <authorList>
            <person name="Tice H."/>
            <person name="Mayilraj S."/>
            <person name="Sims D."/>
            <person name="Lapidus A."/>
            <person name="Nolan M."/>
            <person name="Lucas S."/>
            <person name="Glavina Del Rio T."/>
            <person name="Copeland A."/>
            <person name="Cheng J.F."/>
            <person name="Meincke L."/>
            <person name="Bruce D."/>
            <person name="Goodwin L."/>
            <person name="Pitluck S."/>
            <person name="Ivanova N."/>
            <person name="Mavromatis K."/>
            <person name="Ovchinnikova G."/>
            <person name="Pati A."/>
            <person name="Chen A."/>
            <person name="Palaniappan K."/>
            <person name="Land M."/>
            <person name="Hauser L."/>
            <person name="Chang Y.J."/>
            <person name="Jeffries C.D."/>
            <person name="Detter J.C."/>
            <person name="Brettin T."/>
            <person name="Rohde M."/>
            <person name="Goker M."/>
            <person name="Bristow J."/>
            <person name="Eisen J.A."/>
            <person name="Markowitz V."/>
            <person name="Hugenholtz P."/>
            <person name="Kyrpides N.C."/>
            <person name="Klenk H.P."/>
            <person name="Chen F."/>
        </authorList>
    </citation>
    <scope>NUCLEOTIDE SEQUENCE [LARGE SCALE GENOMIC DNA]</scope>
    <source>
        <strain evidence="5">ATCC 700099 / DSM 44233 / CIP 104796 / JCM 9543 / NBRC 105858 / Y-104</strain>
    </source>
</reference>
<dbReference type="SUPFAM" id="SSF51735">
    <property type="entry name" value="NAD(P)-binding Rossmann-fold domains"/>
    <property type="match status" value="1"/>
</dbReference>
<dbReference type="InterPro" id="IPR020843">
    <property type="entry name" value="ER"/>
</dbReference>
<dbReference type="Pfam" id="PF00107">
    <property type="entry name" value="ADH_zinc_N"/>
    <property type="match status" value="1"/>
</dbReference>
<dbReference type="Proteomes" id="UP000002218">
    <property type="component" value="Chromosome"/>
</dbReference>
<gene>
    <name evidence="4" type="ordered locus">Namu_3308</name>
</gene>
<dbReference type="InterPro" id="IPR036291">
    <property type="entry name" value="NAD(P)-bd_dom_sf"/>
</dbReference>
<dbReference type="InterPro" id="IPR002364">
    <property type="entry name" value="Quin_OxRdtase/zeta-crystal_CS"/>
</dbReference>
<dbReference type="EMBL" id="CP001737">
    <property type="protein sequence ID" value="ACV79637.1"/>
    <property type="molecule type" value="Genomic_DNA"/>
</dbReference>
<keyword evidence="5" id="KW-1185">Reference proteome</keyword>
<reference evidence="5" key="1">
    <citation type="submission" date="2009-09" db="EMBL/GenBank/DDBJ databases">
        <title>The complete genome of Nakamurella multipartita DSM 44233.</title>
        <authorList>
            <consortium name="US DOE Joint Genome Institute (JGI-PGF)"/>
            <person name="Lucas S."/>
            <person name="Copeland A."/>
            <person name="Lapidus A."/>
            <person name="Glavina del Rio T."/>
            <person name="Dalin E."/>
            <person name="Tice H."/>
            <person name="Bruce D."/>
            <person name="Goodwin L."/>
            <person name="Pitluck S."/>
            <person name="Kyrpides N."/>
            <person name="Mavromatis K."/>
            <person name="Ivanova N."/>
            <person name="Ovchinnikova G."/>
            <person name="Sims D."/>
            <person name="Meincke L."/>
            <person name="Brettin T."/>
            <person name="Detter J.C."/>
            <person name="Han C."/>
            <person name="Larimer F."/>
            <person name="Land M."/>
            <person name="Hauser L."/>
            <person name="Markowitz V."/>
            <person name="Cheng J.-F."/>
            <person name="Hugenholtz P."/>
            <person name="Woyke T."/>
            <person name="Wu D."/>
            <person name="Klenk H.-P."/>
            <person name="Eisen J.A."/>
        </authorList>
    </citation>
    <scope>NUCLEOTIDE SEQUENCE [LARGE SCALE GENOMIC DNA]</scope>
    <source>
        <strain evidence="5">ATCC 700099 / DSM 44233 / CIP 104796 / JCM 9543 / NBRC 105858 / Y-104</strain>
    </source>
</reference>
<dbReference type="HOGENOM" id="CLU_026673_3_1_11"/>
<dbReference type="GO" id="GO:0035925">
    <property type="term" value="F:mRNA 3'-UTR AU-rich region binding"/>
    <property type="evidence" value="ECO:0007669"/>
    <property type="project" value="TreeGrafter"/>
</dbReference>
<dbReference type="GO" id="GO:0070402">
    <property type="term" value="F:NADPH binding"/>
    <property type="evidence" value="ECO:0007669"/>
    <property type="project" value="TreeGrafter"/>
</dbReference>
<sequence length="321" mass="33373">MHAIQITTTGGPEVLDYREIPVPEAGPGQLAVQVAAAGVNFIDIYHREGVYPMDLPFVPGREGAGRVIAVGDGVDGVSIGDRVAWLMVPGSYAEVTVGPAGRFIPVPDGVSDEQAAAVCLQGLTAHALATDVYRIQAGDAVLIHAGAGGVGLLLTQIAKAKGARVITTVSTADKAELSRAAGADEVLVGYDDFPARVREFAAGKGADVVYDGVGAATFDGSLEALRPRGTMVLFGGASGQVPPFDIQRLNRGGSLKLTRPNVDHFVADREELLARSAELFGWVADGSLRVRIGGTYPLAQAARAQEDLAARRTTGKLVLQP</sequence>
<dbReference type="SUPFAM" id="SSF50129">
    <property type="entry name" value="GroES-like"/>
    <property type="match status" value="1"/>
</dbReference>
<dbReference type="InterPro" id="IPR047618">
    <property type="entry name" value="QOR-like"/>
</dbReference>
<dbReference type="FunFam" id="3.40.50.720:FF:000053">
    <property type="entry name" value="Quinone oxidoreductase 1"/>
    <property type="match status" value="1"/>
</dbReference>
<dbReference type="AlphaFoldDB" id="C8XD34"/>
<evidence type="ECO:0000313" key="4">
    <source>
        <dbReference type="EMBL" id="ACV79637.1"/>
    </source>
</evidence>
<dbReference type="Gene3D" id="3.40.50.720">
    <property type="entry name" value="NAD(P)-binding Rossmann-like Domain"/>
    <property type="match status" value="1"/>
</dbReference>
<feature type="domain" description="Enoyl reductase (ER)" evidence="3">
    <location>
        <begin position="10"/>
        <end position="319"/>
    </location>
</feature>
<dbReference type="InterPro" id="IPR013154">
    <property type="entry name" value="ADH-like_N"/>
</dbReference>
<organism evidence="4 5">
    <name type="scientific">Nakamurella multipartita (strain ATCC 700099 / DSM 44233 / CIP 104796 / JCM 9543 / NBRC 105858 / Y-104)</name>
    <name type="common">Microsphaera multipartita</name>
    <dbReference type="NCBI Taxonomy" id="479431"/>
    <lineage>
        <taxon>Bacteria</taxon>
        <taxon>Bacillati</taxon>
        <taxon>Actinomycetota</taxon>
        <taxon>Actinomycetes</taxon>
        <taxon>Nakamurellales</taxon>
        <taxon>Nakamurellaceae</taxon>
        <taxon>Nakamurella</taxon>
    </lineage>
</organism>
<evidence type="ECO:0000259" key="3">
    <source>
        <dbReference type="SMART" id="SM00829"/>
    </source>
</evidence>
<dbReference type="CDD" id="cd05286">
    <property type="entry name" value="QOR2"/>
    <property type="match status" value="1"/>
</dbReference>
<accession>C8XD34</accession>
<dbReference type="STRING" id="479431.Namu_3308"/>
<dbReference type="GO" id="GO:0003960">
    <property type="term" value="F:quinone reductase (NADPH) activity"/>
    <property type="evidence" value="ECO:0007669"/>
    <property type="project" value="InterPro"/>
</dbReference>
<dbReference type="KEGG" id="nml:Namu_3308"/>
<dbReference type="eggNOG" id="COG0604">
    <property type="taxonomic scope" value="Bacteria"/>
</dbReference>
<dbReference type="SMART" id="SM00829">
    <property type="entry name" value="PKS_ER"/>
    <property type="match status" value="1"/>
</dbReference>
<dbReference type="FunCoup" id="C8XD34">
    <property type="interactions" value="322"/>
</dbReference>
<proteinExistence type="predicted"/>
<name>C8XD34_NAKMY</name>
<dbReference type="PROSITE" id="PS01162">
    <property type="entry name" value="QOR_ZETA_CRYSTAL"/>
    <property type="match status" value="1"/>
</dbReference>
<dbReference type="InterPro" id="IPR011032">
    <property type="entry name" value="GroES-like_sf"/>
</dbReference>
<protein>
    <submittedName>
        <fullName evidence="4">Alcohol dehydrogenase zinc-binding domain protein</fullName>
    </submittedName>
</protein>
<dbReference type="InterPro" id="IPR013149">
    <property type="entry name" value="ADH-like_C"/>
</dbReference>
<keyword evidence="2" id="KW-0560">Oxidoreductase</keyword>
<dbReference type="PANTHER" id="PTHR48106:SF13">
    <property type="entry name" value="QUINONE OXIDOREDUCTASE-RELATED"/>
    <property type="match status" value="1"/>
</dbReference>
<dbReference type="RefSeq" id="WP_015748503.1">
    <property type="nucleotide sequence ID" value="NC_013235.1"/>
</dbReference>